<keyword evidence="3" id="KW-1185">Reference proteome</keyword>
<accession>A0ABM5P2B5</accession>
<dbReference type="EMBL" id="CP006935">
    <property type="protein sequence ID" value="AHC40588.1"/>
    <property type="molecule type" value="Genomic_DNA"/>
</dbReference>
<organism evidence="2 3">
    <name type="scientific">Mycoplasma ovis str. Michigan</name>
    <dbReference type="NCBI Taxonomy" id="1415773"/>
    <lineage>
        <taxon>Bacteria</taxon>
        <taxon>Bacillati</taxon>
        <taxon>Mycoplasmatota</taxon>
        <taxon>Mollicutes</taxon>
        <taxon>Mycoplasmataceae</taxon>
        <taxon>Mycoplasma</taxon>
    </lineage>
</organism>
<name>A0ABM5P2B5_9MOLU</name>
<evidence type="ECO:0000313" key="3">
    <source>
        <dbReference type="Proteomes" id="UP000018745"/>
    </source>
</evidence>
<protein>
    <submittedName>
        <fullName evidence="2">Uncharacterized protein</fullName>
    </submittedName>
</protein>
<gene>
    <name evidence="2" type="ORF">OVS_04305</name>
</gene>
<evidence type="ECO:0000256" key="1">
    <source>
        <dbReference type="SAM" id="MobiDB-lite"/>
    </source>
</evidence>
<evidence type="ECO:0000313" key="2">
    <source>
        <dbReference type="EMBL" id="AHC40588.1"/>
    </source>
</evidence>
<sequence>MLAIGGFSLASAITTAVAIYKFNGTSTVKKEVVSRNDPEERKVTQTLVAQSSKETQYLTGSSAEIQKASRIVEPAQPAPASKFSSTELDEARKYKERTDNPDLCRDVLASNKDKSKLRVCKLNKDGLDIEFMYYPDQIGEMPIKVRDMRQTYSALFFNLTKLDSLGLDNKQMDFSEDVFTGKLLMDLTNVEREKFTEKQCKLEITKKDGSQQEDWKIKCYKDSK</sequence>
<proteinExistence type="predicted"/>
<reference evidence="2 3" key="1">
    <citation type="journal article" date="2014" name="Genome Announc.">
        <title>Complete Genome Sequence of Mycoplasma ovis Strain Michigan, a Hemoplasma of Sheep with Two Distinct 16S rRNA Genes.</title>
        <authorList>
            <person name="Deshuillers P.L."/>
            <person name="Santos A.P."/>
            <person name="do Nascimento N.C."/>
            <person name="Hampel J.A."/>
            <person name="Bergin I.L."/>
            <person name="Dyson M.C."/>
            <person name="Messick J.B."/>
        </authorList>
    </citation>
    <scope>NUCLEOTIDE SEQUENCE [LARGE SCALE GENOMIC DNA]</scope>
    <source>
        <strain evidence="2 3">Michigan</strain>
    </source>
</reference>
<feature type="region of interest" description="Disordered" evidence="1">
    <location>
        <begin position="74"/>
        <end position="94"/>
    </location>
</feature>
<dbReference type="Proteomes" id="UP000018745">
    <property type="component" value="Chromosome"/>
</dbReference>